<dbReference type="GO" id="GO:0005739">
    <property type="term" value="C:mitochondrion"/>
    <property type="evidence" value="ECO:0007669"/>
    <property type="project" value="TreeGrafter"/>
</dbReference>
<dbReference type="OrthoDB" id="4493at2759"/>
<comment type="catalytic activity">
    <reaction evidence="1 13">
        <text>2 a ubiquinol + O2 = 2 a ubiquinone + 2 H2O</text>
        <dbReference type="Rhea" id="RHEA:30255"/>
        <dbReference type="Rhea" id="RHEA-COMP:9565"/>
        <dbReference type="Rhea" id="RHEA-COMP:9566"/>
        <dbReference type="ChEBI" id="CHEBI:15377"/>
        <dbReference type="ChEBI" id="CHEBI:15379"/>
        <dbReference type="ChEBI" id="CHEBI:16389"/>
        <dbReference type="ChEBI" id="CHEBI:17976"/>
        <dbReference type="EC" id="1.10.3.11"/>
    </reaction>
</comment>
<dbReference type="GO" id="GO:0106292">
    <property type="term" value="F:superoxide-generating NADPH oxidase activity"/>
    <property type="evidence" value="ECO:0007669"/>
    <property type="project" value="UniProtKB-ARBA"/>
</dbReference>
<dbReference type="Pfam" id="PF01786">
    <property type="entry name" value="AOX"/>
    <property type="match status" value="1"/>
</dbReference>
<evidence type="ECO:0000256" key="2">
    <source>
        <dbReference type="ARBA" id="ARBA00004370"/>
    </source>
</evidence>
<dbReference type="GO" id="GO:0046872">
    <property type="term" value="F:metal ion binding"/>
    <property type="evidence" value="ECO:0007669"/>
    <property type="project" value="UniProtKB-UniRule"/>
</dbReference>
<reference evidence="16" key="1">
    <citation type="submission" date="2020-05" db="EMBL/GenBank/DDBJ databases">
        <title>WGS assembly of Panicum virgatum.</title>
        <authorList>
            <person name="Lovell J.T."/>
            <person name="Jenkins J."/>
            <person name="Shu S."/>
            <person name="Juenger T.E."/>
            <person name="Schmutz J."/>
        </authorList>
    </citation>
    <scope>NUCLEOTIDE SEQUENCE</scope>
    <source>
        <strain evidence="16">AP13</strain>
    </source>
</reference>
<dbReference type="GO" id="GO:0102721">
    <property type="term" value="F:ubiquinol:oxygen oxidoreductase activity"/>
    <property type="evidence" value="ECO:0007669"/>
    <property type="project" value="UniProtKB-EC"/>
</dbReference>
<dbReference type="GO" id="GO:0010230">
    <property type="term" value="P:alternative respiration"/>
    <property type="evidence" value="ECO:0007669"/>
    <property type="project" value="TreeGrafter"/>
</dbReference>
<keyword evidence="5 13" id="KW-0679">Respiratory chain</keyword>
<evidence type="ECO:0000256" key="8">
    <source>
        <dbReference type="ARBA" id="ARBA00022982"/>
    </source>
</evidence>
<dbReference type="InterPro" id="IPR002680">
    <property type="entry name" value="AOX"/>
</dbReference>
<keyword evidence="10 13" id="KW-0560">Oxidoreductase</keyword>
<dbReference type="EMBL" id="CM029049">
    <property type="protein sequence ID" value="KAG2575518.1"/>
    <property type="molecule type" value="Genomic_DNA"/>
</dbReference>
<evidence type="ECO:0000256" key="13">
    <source>
        <dbReference type="RuleBase" id="RU003779"/>
    </source>
</evidence>
<dbReference type="InterPro" id="IPR038659">
    <property type="entry name" value="AOX_sf"/>
</dbReference>
<feature type="compositionally biased region" description="Pro residues" evidence="14">
    <location>
        <begin position="20"/>
        <end position="30"/>
    </location>
</feature>
<organism evidence="16 17">
    <name type="scientific">Panicum virgatum</name>
    <name type="common">Blackwell switchgrass</name>
    <dbReference type="NCBI Taxonomy" id="38727"/>
    <lineage>
        <taxon>Eukaryota</taxon>
        <taxon>Viridiplantae</taxon>
        <taxon>Streptophyta</taxon>
        <taxon>Embryophyta</taxon>
        <taxon>Tracheophyta</taxon>
        <taxon>Spermatophyta</taxon>
        <taxon>Magnoliopsida</taxon>
        <taxon>Liliopsida</taxon>
        <taxon>Poales</taxon>
        <taxon>Poaceae</taxon>
        <taxon>PACMAD clade</taxon>
        <taxon>Panicoideae</taxon>
        <taxon>Panicodae</taxon>
        <taxon>Paniceae</taxon>
        <taxon>Panicinae</taxon>
        <taxon>Panicum</taxon>
        <taxon>Panicum sect. Hiantes</taxon>
    </lineage>
</organism>
<dbReference type="Proteomes" id="UP000823388">
    <property type="component" value="Chromosome 7K"/>
</dbReference>
<accession>A0A8T0QQY7</accession>
<evidence type="ECO:0000256" key="14">
    <source>
        <dbReference type="SAM" id="MobiDB-lite"/>
    </source>
</evidence>
<dbReference type="AlphaFoldDB" id="A0A8T0QQY7"/>
<feature type="compositionally biased region" description="Basic and acidic residues" evidence="14">
    <location>
        <begin position="52"/>
        <end position="65"/>
    </location>
</feature>
<protein>
    <recommendedName>
        <fullName evidence="13">Ubiquinol oxidase</fullName>
        <ecNumber evidence="13">1.10.3.11</ecNumber>
    </recommendedName>
</protein>
<evidence type="ECO:0000313" key="16">
    <source>
        <dbReference type="EMBL" id="KAG2575518.1"/>
    </source>
</evidence>
<evidence type="ECO:0000256" key="1">
    <source>
        <dbReference type="ARBA" id="ARBA00001192"/>
    </source>
</evidence>
<keyword evidence="6 13" id="KW-0812">Transmembrane</keyword>
<dbReference type="EC" id="1.10.3.11" evidence="13"/>
<dbReference type="GO" id="GO:0016117">
    <property type="term" value="P:carotenoid biosynthetic process"/>
    <property type="evidence" value="ECO:0007669"/>
    <property type="project" value="TreeGrafter"/>
</dbReference>
<feature type="compositionally biased region" description="Low complexity" evidence="14">
    <location>
        <begin position="1"/>
        <end position="19"/>
    </location>
</feature>
<keyword evidence="17" id="KW-1185">Reference proteome</keyword>
<dbReference type="PANTHER" id="PTHR31803:SF10">
    <property type="entry name" value="UBIQUINOL OXIDASE 4, CHLOROPLASTIC_CHROMOPLASTIC"/>
    <property type="match status" value="1"/>
</dbReference>
<evidence type="ECO:0000256" key="7">
    <source>
        <dbReference type="ARBA" id="ARBA00022723"/>
    </source>
</evidence>
<dbReference type="Gene3D" id="1.20.1260.140">
    <property type="entry name" value="Alternative oxidase"/>
    <property type="match status" value="1"/>
</dbReference>
<evidence type="ECO:0000256" key="4">
    <source>
        <dbReference type="ARBA" id="ARBA00022448"/>
    </source>
</evidence>
<feature type="transmembrane region" description="Helical" evidence="15">
    <location>
        <begin position="191"/>
        <end position="210"/>
    </location>
</feature>
<evidence type="ECO:0000256" key="15">
    <source>
        <dbReference type="SAM" id="Phobius"/>
    </source>
</evidence>
<keyword evidence="4" id="KW-0813">Transport</keyword>
<evidence type="ECO:0000256" key="5">
    <source>
        <dbReference type="ARBA" id="ARBA00022660"/>
    </source>
</evidence>
<keyword evidence="12 13" id="KW-0472">Membrane</keyword>
<dbReference type="GO" id="GO:0098803">
    <property type="term" value="C:respiratory chain complex"/>
    <property type="evidence" value="ECO:0007669"/>
    <property type="project" value="UniProtKB-UniRule"/>
</dbReference>
<dbReference type="GO" id="GO:0009916">
    <property type="term" value="F:alternative oxidase activity"/>
    <property type="evidence" value="ECO:0007669"/>
    <property type="project" value="UniProtKB-UniRule"/>
</dbReference>
<dbReference type="GO" id="GO:0016020">
    <property type="term" value="C:membrane"/>
    <property type="evidence" value="ECO:0007669"/>
    <property type="project" value="UniProtKB-SubCell"/>
</dbReference>
<dbReference type="PANTHER" id="PTHR31803">
    <property type="entry name" value="ALTERNATIVE OXIDASE"/>
    <property type="match status" value="1"/>
</dbReference>
<sequence>MAVASASPLPAALSAKPGPARSPPPRPAPGFLPLRAGAAPRLGPVASWRRSSRAEAIKTQREKQQTEAPVEESFRAREAAPLDGADDPMVPSDESWAVKLEQSVNIFLTESVIMVLDGVYRDRNYARFFVLETIARVPYFAFISVLHMYETFGWWRRADYIKVHFAESWNEFHHLLIMEELGGNALWIDRFLARFMAFFYYFMTVGMYMLSPRMAYHFSECVERHAYSTYDKFLKLHEEELKRLPAPEAALNYYLNEDLYLFDEFQTARVPCSRRPKIDNLYDVFVNIRDDEAEHCKTMKACQTHGNLRSPHSTQNCSEADTECVIPENDCEGIVDCVKKSLTK</sequence>
<dbReference type="CDD" id="cd01053">
    <property type="entry name" value="AOX"/>
    <property type="match status" value="1"/>
</dbReference>
<comment type="caution">
    <text evidence="16">The sequence shown here is derived from an EMBL/GenBank/DDBJ whole genome shotgun (WGS) entry which is preliminary data.</text>
</comment>
<evidence type="ECO:0000256" key="3">
    <source>
        <dbReference type="ARBA" id="ARBA00008388"/>
    </source>
</evidence>
<feature type="region of interest" description="Disordered" evidence="14">
    <location>
        <begin position="1"/>
        <end position="76"/>
    </location>
</feature>
<dbReference type="FunFam" id="1.20.1260.140:FF:000003">
    <property type="entry name" value="Ubiquinol oxidase"/>
    <property type="match status" value="1"/>
</dbReference>
<evidence type="ECO:0000256" key="11">
    <source>
        <dbReference type="ARBA" id="ARBA00023004"/>
    </source>
</evidence>
<comment type="subcellular location">
    <subcellularLocation>
        <location evidence="2">Membrane</location>
    </subcellularLocation>
</comment>
<comment type="similarity">
    <text evidence="3 13">Belongs to the alternative oxidase family.</text>
</comment>
<keyword evidence="9 15" id="KW-1133">Transmembrane helix</keyword>
<evidence type="ECO:0000256" key="9">
    <source>
        <dbReference type="ARBA" id="ARBA00022989"/>
    </source>
</evidence>
<proteinExistence type="inferred from homology"/>
<evidence type="ECO:0000256" key="6">
    <source>
        <dbReference type="ARBA" id="ARBA00022692"/>
    </source>
</evidence>
<keyword evidence="11 13" id="KW-0408">Iron</keyword>
<comment type="cofactor">
    <cofactor evidence="13">
        <name>Fe cation</name>
        <dbReference type="ChEBI" id="CHEBI:24875"/>
    </cofactor>
    <text evidence="13">Binds 2 iron ions per subunit.</text>
</comment>
<keyword evidence="8 13" id="KW-0249">Electron transport</keyword>
<evidence type="ECO:0000256" key="10">
    <source>
        <dbReference type="ARBA" id="ARBA00023002"/>
    </source>
</evidence>
<feature type="transmembrane region" description="Helical" evidence="15">
    <location>
        <begin position="128"/>
        <end position="149"/>
    </location>
</feature>
<evidence type="ECO:0000313" key="17">
    <source>
        <dbReference type="Proteomes" id="UP000823388"/>
    </source>
</evidence>
<keyword evidence="7 13" id="KW-0479">Metal-binding</keyword>
<name>A0A8T0QQY7_PANVG</name>
<dbReference type="GO" id="GO:0009579">
    <property type="term" value="C:thylakoid"/>
    <property type="evidence" value="ECO:0007669"/>
    <property type="project" value="TreeGrafter"/>
</dbReference>
<gene>
    <name evidence="16" type="ORF">PVAP13_7KG386900</name>
</gene>
<evidence type="ECO:0000256" key="12">
    <source>
        <dbReference type="ARBA" id="ARBA00023136"/>
    </source>
</evidence>